<comment type="function">
    <text evidence="10">Interacts with outer membrane receptor proteins that carry out high-affinity binding and energy dependent uptake into the periplasmic space of specific substrates. It could act to transduce energy from the cytoplasmic membrane to specific energy-requiring processes in the outer membrane, resulting in the release into the periplasm of ligands bound by these outer membrane proteins.</text>
</comment>
<dbReference type="Gene3D" id="3.30.1150.10">
    <property type="match status" value="1"/>
</dbReference>
<dbReference type="InterPro" id="IPR051045">
    <property type="entry name" value="TonB-dependent_transducer"/>
</dbReference>
<feature type="compositionally biased region" description="Basic and acidic residues" evidence="11">
    <location>
        <begin position="50"/>
        <end position="63"/>
    </location>
</feature>
<feature type="signal peptide" evidence="12">
    <location>
        <begin position="1"/>
        <end position="24"/>
    </location>
</feature>
<evidence type="ECO:0000313" key="14">
    <source>
        <dbReference type="EMBL" id="RXZ43590.1"/>
    </source>
</evidence>
<dbReference type="InterPro" id="IPR037682">
    <property type="entry name" value="TonB_C"/>
</dbReference>
<evidence type="ECO:0000259" key="13">
    <source>
        <dbReference type="PROSITE" id="PS52015"/>
    </source>
</evidence>
<evidence type="ECO:0000256" key="6">
    <source>
        <dbReference type="ARBA" id="ARBA00022692"/>
    </source>
</evidence>
<dbReference type="NCBIfam" id="TIGR01352">
    <property type="entry name" value="tonB_Cterm"/>
    <property type="match status" value="1"/>
</dbReference>
<proteinExistence type="inferred from homology"/>
<dbReference type="InterPro" id="IPR003538">
    <property type="entry name" value="TonB"/>
</dbReference>
<feature type="compositionally biased region" description="Low complexity" evidence="11">
    <location>
        <begin position="71"/>
        <end position="86"/>
    </location>
</feature>
<dbReference type="EMBL" id="REGR01000008">
    <property type="protein sequence ID" value="RXZ43590.1"/>
    <property type="molecule type" value="Genomic_DNA"/>
</dbReference>
<comment type="caution">
    <text evidence="14">The sequence shown here is derived from an EMBL/GenBank/DDBJ whole genome shotgun (WGS) entry which is preliminary data.</text>
</comment>
<evidence type="ECO:0000256" key="1">
    <source>
        <dbReference type="ARBA" id="ARBA00004383"/>
    </source>
</evidence>
<dbReference type="SUPFAM" id="SSF74653">
    <property type="entry name" value="TolA/TonB C-terminal domain"/>
    <property type="match status" value="1"/>
</dbReference>
<evidence type="ECO:0000256" key="7">
    <source>
        <dbReference type="ARBA" id="ARBA00022927"/>
    </source>
</evidence>
<gene>
    <name evidence="14" type="ORF">EBB06_09505</name>
</gene>
<dbReference type="PANTHER" id="PTHR33446">
    <property type="entry name" value="PROTEIN TONB-RELATED"/>
    <property type="match status" value="1"/>
</dbReference>
<evidence type="ECO:0000313" key="15">
    <source>
        <dbReference type="Proteomes" id="UP000290682"/>
    </source>
</evidence>
<evidence type="ECO:0000256" key="5">
    <source>
        <dbReference type="ARBA" id="ARBA00022519"/>
    </source>
</evidence>
<evidence type="ECO:0000256" key="2">
    <source>
        <dbReference type="ARBA" id="ARBA00006555"/>
    </source>
</evidence>
<keyword evidence="12" id="KW-0732">Signal</keyword>
<comment type="similarity">
    <text evidence="2 10">Belongs to the TonB family.</text>
</comment>
<evidence type="ECO:0000256" key="4">
    <source>
        <dbReference type="ARBA" id="ARBA00022475"/>
    </source>
</evidence>
<evidence type="ECO:0000256" key="11">
    <source>
        <dbReference type="SAM" id="MobiDB-lite"/>
    </source>
</evidence>
<reference evidence="14 15" key="1">
    <citation type="submission" date="2018-10" db="EMBL/GenBank/DDBJ databases">
        <title>Draft genome of Fastidiocella sp. strain 375T, a bacterium isolated from a karstic cave dripping water.</title>
        <authorList>
            <person name="Coelho C."/>
            <person name="Verissimo A."/>
            <person name="Tiago I."/>
        </authorList>
    </citation>
    <scope>NUCLEOTIDE SEQUENCE [LARGE SCALE GENOMIC DNA]</scope>
    <source>
        <strain evidence="14 15">CAVE-375</strain>
    </source>
</reference>
<keyword evidence="10" id="KW-0735">Signal-anchor</keyword>
<evidence type="ECO:0000256" key="3">
    <source>
        <dbReference type="ARBA" id="ARBA00022448"/>
    </source>
</evidence>
<keyword evidence="4 10" id="KW-1003">Cell membrane</keyword>
<evidence type="ECO:0000256" key="9">
    <source>
        <dbReference type="ARBA" id="ARBA00023136"/>
    </source>
</evidence>
<dbReference type="InterPro" id="IPR006260">
    <property type="entry name" value="TonB/TolA_C"/>
</dbReference>
<keyword evidence="5 10" id="KW-0997">Cell inner membrane</keyword>
<comment type="subcellular location">
    <subcellularLocation>
        <location evidence="1 10">Cell inner membrane</location>
        <topology evidence="1 10">Single-pass membrane protein</topology>
        <orientation evidence="1 10">Periplasmic side</orientation>
    </subcellularLocation>
</comment>
<name>A0ABY0FBY5_9NEIS</name>
<dbReference type="Proteomes" id="UP000290682">
    <property type="component" value="Unassembled WGS sequence"/>
</dbReference>
<feature type="compositionally biased region" description="Low complexity" evidence="11">
    <location>
        <begin position="111"/>
        <end position="126"/>
    </location>
</feature>
<sequence length="230" mass="24440">MSGRGPGDGRVFVAALAVSLAAHAATLALWPPRPHAVGEPQPLTVKLAGSRKEAAADTRHEARPTPPSPEPAQAASPAASLSPRKANVAKPETGRAETPKTTRPGPAEKLAAPASTPRSTAPSPVTGESGEDAPTTPARYRADYLTNPPPAYPERSRELGEEGRVEVRVRVTVDGRPAEVQLARSSGYKRLDDAALKAVAHWRFVPARRGDTRVEAWLIVPMPFRLDDAR</sequence>
<feature type="compositionally biased region" description="Basic and acidic residues" evidence="11">
    <location>
        <begin position="154"/>
        <end position="163"/>
    </location>
</feature>
<dbReference type="PRINTS" id="PR01374">
    <property type="entry name" value="TONBPROTEIN"/>
</dbReference>
<keyword evidence="15" id="KW-1185">Reference proteome</keyword>
<keyword evidence="9" id="KW-0472">Membrane</keyword>
<organism evidence="14 15">
    <name type="scientific">Crenobacter cavernae</name>
    <dbReference type="NCBI Taxonomy" id="2290923"/>
    <lineage>
        <taxon>Bacteria</taxon>
        <taxon>Pseudomonadati</taxon>
        <taxon>Pseudomonadota</taxon>
        <taxon>Betaproteobacteria</taxon>
        <taxon>Neisseriales</taxon>
        <taxon>Neisseriaceae</taxon>
        <taxon>Crenobacter</taxon>
    </lineage>
</organism>
<feature type="domain" description="TonB C-terminal" evidence="13">
    <location>
        <begin position="137"/>
        <end position="230"/>
    </location>
</feature>
<accession>A0ABY0FBY5</accession>
<dbReference type="RefSeq" id="WP_129212951.1">
    <property type="nucleotide sequence ID" value="NZ_REGR01000008.1"/>
</dbReference>
<dbReference type="Pfam" id="PF03544">
    <property type="entry name" value="TonB_C"/>
    <property type="match status" value="1"/>
</dbReference>
<keyword evidence="8" id="KW-1133">Transmembrane helix</keyword>
<dbReference type="PROSITE" id="PS52015">
    <property type="entry name" value="TONB_CTD"/>
    <property type="match status" value="1"/>
</dbReference>
<protein>
    <recommendedName>
        <fullName evidence="10">Protein TonB</fullName>
    </recommendedName>
</protein>
<evidence type="ECO:0000256" key="10">
    <source>
        <dbReference type="RuleBase" id="RU362123"/>
    </source>
</evidence>
<keyword evidence="7 10" id="KW-0653">Protein transport</keyword>
<evidence type="ECO:0000256" key="12">
    <source>
        <dbReference type="SAM" id="SignalP"/>
    </source>
</evidence>
<keyword evidence="6" id="KW-0812">Transmembrane</keyword>
<feature type="region of interest" description="Disordered" evidence="11">
    <location>
        <begin position="30"/>
        <end position="163"/>
    </location>
</feature>
<evidence type="ECO:0000256" key="8">
    <source>
        <dbReference type="ARBA" id="ARBA00022989"/>
    </source>
</evidence>
<dbReference type="PANTHER" id="PTHR33446:SF2">
    <property type="entry name" value="PROTEIN TONB"/>
    <property type="match status" value="1"/>
</dbReference>
<keyword evidence="3 10" id="KW-0813">Transport</keyword>
<feature type="chain" id="PRO_5046209610" description="Protein TonB" evidence="12">
    <location>
        <begin position="25"/>
        <end position="230"/>
    </location>
</feature>